<gene>
    <name evidence="6" type="primary">ispH2_1</name>
    <name evidence="6" type="ORF">SDC9_69839</name>
</gene>
<organism evidence="6">
    <name type="scientific">bioreactor metagenome</name>
    <dbReference type="NCBI Taxonomy" id="1076179"/>
    <lineage>
        <taxon>unclassified sequences</taxon>
        <taxon>metagenomes</taxon>
        <taxon>ecological metagenomes</taxon>
    </lineage>
</organism>
<evidence type="ECO:0000313" key="6">
    <source>
        <dbReference type="EMBL" id="MPM23367.1"/>
    </source>
</evidence>
<evidence type="ECO:0000256" key="5">
    <source>
        <dbReference type="ARBA" id="ARBA00023014"/>
    </source>
</evidence>
<comment type="cofactor">
    <cofactor evidence="1">
        <name>[4Fe-4S] cluster</name>
        <dbReference type="ChEBI" id="CHEBI:49883"/>
    </cofactor>
</comment>
<dbReference type="GO" id="GO:0051539">
    <property type="term" value="F:4 iron, 4 sulfur cluster binding"/>
    <property type="evidence" value="ECO:0007669"/>
    <property type="project" value="UniProtKB-KW"/>
</dbReference>
<dbReference type="Gene3D" id="3.40.50.11270">
    <property type="match status" value="1"/>
</dbReference>
<evidence type="ECO:0000256" key="2">
    <source>
        <dbReference type="ARBA" id="ARBA00022485"/>
    </source>
</evidence>
<dbReference type="PANTHER" id="PTHR30426">
    <property type="entry name" value="4-HYDROXY-3-METHYLBUT-2-ENYL DIPHOSPHATE REDUCTASE"/>
    <property type="match status" value="1"/>
</dbReference>
<sequence>MSNIIVADPHGFCFGITRAIDLAKKTAKNSTKSIYFLGELVHNQHVVDWLENELKIKTVQTLDEIPINSVVIIRAHGAAPQVYQRAKDKNLEIIDASCPLVLRSHDTVKKLSQQQKNIIFLCNKVDHDETVGVVGEAPEFITPITIENIFNFDIKDPDKTIIITQTTLSTLETQKALDFIKTKYPEITILPHICQATTDRQKAIIDLAKKYKFVIIVGAPTSANSNSLRSVAESVGAKSYIVDNASELNPDWFIGVENIAISSGASTPEDILNQVIDKIKEITRQ</sequence>
<proteinExistence type="inferred from homology"/>
<reference evidence="6" key="1">
    <citation type="submission" date="2019-08" db="EMBL/GenBank/DDBJ databases">
        <authorList>
            <person name="Kucharzyk K."/>
            <person name="Murdoch R.W."/>
            <person name="Higgins S."/>
            <person name="Loffler F."/>
        </authorList>
    </citation>
    <scope>NUCLEOTIDE SEQUENCE</scope>
</reference>
<dbReference type="InterPro" id="IPR003451">
    <property type="entry name" value="LytB/IspH"/>
</dbReference>
<dbReference type="GO" id="GO:0019288">
    <property type="term" value="P:isopentenyl diphosphate biosynthetic process, methylerythritol 4-phosphate pathway"/>
    <property type="evidence" value="ECO:0007669"/>
    <property type="project" value="InterPro"/>
</dbReference>
<evidence type="ECO:0000256" key="3">
    <source>
        <dbReference type="ARBA" id="ARBA00022723"/>
    </source>
</evidence>
<dbReference type="PANTHER" id="PTHR30426:SF0">
    <property type="entry name" value="4-HYDROXY-3-METHYLBUT-2-ENYL DIPHOSPHATE REDUCTASE"/>
    <property type="match status" value="1"/>
</dbReference>
<dbReference type="GO" id="GO:0046872">
    <property type="term" value="F:metal ion binding"/>
    <property type="evidence" value="ECO:0007669"/>
    <property type="project" value="UniProtKB-KW"/>
</dbReference>
<protein>
    <submittedName>
        <fullName evidence="6">4-hydroxy-3-methylbut-2-enyl diphosphate reductase 2</fullName>
        <ecNumber evidence="6">1.17.7.4</ecNumber>
    </submittedName>
</protein>
<dbReference type="Pfam" id="PF02401">
    <property type="entry name" value="LYTB"/>
    <property type="match status" value="1"/>
</dbReference>
<dbReference type="AlphaFoldDB" id="A0A644Y583"/>
<evidence type="ECO:0000256" key="1">
    <source>
        <dbReference type="ARBA" id="ARBA00001966"/>
    </source>
</evidence>
<dbReference type="Gene3D" id="3.40.1010.20">
    <property type="entry name" value="4-hydroxy-3-methylbut-2-enyl diphosphate reductase, catalytic domain"/>
    <property type="match status" value="2"/>
</dbReference>
<name>A0A644Y583_9ZZZZ</name>
<dbReference type="GO" id="GO:0051745">
    <property type="term" value="F:4-hydroxy-3-methylbut-2-enyl diphosphate reductase activity"/>
    <property type="evidence" value="ECO:0007669"/>
    <property type="project" value="UniProtKB-EC"/>
</dbReference>
<evidence type="ECO:0000256" key="4">
    <source>
        <dbReference type="ARBA" id="ARBA00023004"/>
    </source>
</evidence>
<comment type="caution">
    <text evidence="6">The sequence shown here is derived from an EMBL/GenBank/DDBJ whole genome shotgun (WGS) entry which is preliminary data.</text>
</comment>
<dbReference type="NCBIfam" id="TIGR00216">
    <property type="entry name" value="ispH_lytB"/>
    <property type="match status" value="1"/>
</dbReference>
<accession>A0A644Y583</accession>
<dbReference type="HAMAP" id="MF_00191">
    <property type="entry name" value="IspH"/>
    <property type="match status" value="1"/>
</dbReference>
<dbReference type="GO" id="GO:0050992">
    <property type="term" value="P:dimethylallyl diphosphate biosynthetic process"/>
    <property type="evidence" value="ECO:0007669"/>
    <property type="project" value="InterPro"/>
</dbReference>
<keyword evidence="6" id="KW-0560">Oxidoreductase</keyword>
<dbReference type="CDD" id="cd13944">
    <property type="entry name" value="lytB_ispH"/>
    <property type="match status" value="1"/>
</dbReference>
<dbReference type="EMBL" id="VSSQ01004013">
    <property type="protein sequence ID" value="MPM23367.1"/>
    <property type="molecule type" value="Genomic_DNA"/>
</dbReference>
<dbReference type="EC" id="1.17.7.4" evidence="6"/>
<keyword evidence="4" id="KW-0408">Iron</keyword>
<keyword evidence="5" id="KW-0411">Iron-sulfur</keyword>
<keyword evidence="2" id="KW-0004">4Fe-4S</keyword>
<keyword evidence="3" id="KW-0479">Metal-binding</keyword>